<feature type="transmembrane region" description="Helical" evidence="1">
    <location>
        <begin position="141"/>
        <end position="159"/>
    </location>
</feature>
<dbReference type="Proteomes" id="UP000198284">
    <property type="component" value="Unassembled WGS sequence"/>
</dbReference>
<dbReference type="RefSeq" id="WP_089401284.1">
    <property type="nucleotide sequence ID" value="NZ_FZOT01000020.1"/>
</dbReference>
<dbReference type="EMBL" id="FZOT01000020">
    <property type="protein sequence ID" value="SNT26150.1"/>
    <property type="molecule type" value="Genomic_DNA"/>
</dbReference>
<evidence type="ECO:0000313" key="2">
    <source>
        <dbReference type="EMBL" id="SNT26150.1"/>
    </source>
</evidence>
<sequence>MEKLPGNAGWQWIKGGFALFRKQPTEMSTLFLSYVFLMLAMGIVPLFGQILPMVLVPVFSISFLQACANIERGKKVYPNLLLAGFRSPAFMRLVRLGLLYLLAAVLAIAASAMIDGGVFWNIITGQSALDASTVRGSHMSLAMIFAAVVYTPAAMAFWYAAPLVAWQNMGLGKAMFFSFFAVKRAGRAFFIYGLAWLAISIFLPAVVSGILGLIFGRTAIIMLVLLPLSLVMTIIMYCSFYPNYTDIFGKPQTP</sequence>
<dbReference type="InterPro" id="IPR047798">
    <property type="entry name" value="BPSS1780-like"/>
</dbReference>
<keyword evidence="1" id="KW-0472">Membrane</keyword>
<evidence type="ECO:0008006" key="4">
    <source>
        <dbReference type="Google" id="ProtNLM"/>
    </source>
</evidence>
<evidence type="ECO:0000256" key="1">
    <source>
        <dbReference type="SAM" id="Phobius"/>
    </source>
</evidence>
<feature type="transmembrane region" description="Helical" evidence="1">
    <location>
        <begin position="100"/>
        <end position="120"/>
    </location>
</feature>
<feature type="transmembrane region" description="Helical" evidence="1">
    <location>
        <begin position="165"/>
        <end position="182"/>
    </location>
</feature>
<keyword evidence="1" id="KW-1133">Transmembrane helix</keyword>
<organism evidence="2 3">
    <name type="scientific">Noviherbaspirillum humi</name>
    <dbReference type="NCBI Taxonomy" id="1688639"/>
    <lineage>
        <taxon>Bacteria</taxon>
        <taxon>Pseudomonadati</taxon>
        <taxon>Pseudomonadota</taxon>
        <taxon>Betaproteobacteria</taxon>
        <taxon>Burkholderiales</taxon>
        <taxon>Oxalobacteraceae</taxon>
        <taxon>Noviherbaspirillum</taxon>
    </lineage>
</organism>
<proteinExistence type="predicted"/>
<name>A0A239L795_9BURK</name>
<feature type="transmembrane region" description="Helical" evidence="1">
    <location>
        <begin position="31"/>
        <end position="64"/>
    </location>
</feature>
<dbReference type="OrthoDB" id="5298483at2"/>
<gene>
    <name evidence="2" type="ORF">SAMN06265795_1207</name>
</gene>
<feature type="transmembrane region" description="Helical" evidence="1">
    <location>
        <begin position="220"/>
        <end position="240"/>
    </location>
</feature>
<dbReference type="NCBIfam" id="NF041043">
    <property type="entry name" value="BPSS1780_fam"/>
    <property type="match status" value="1"/>
</dbReference>
<dbReference type="AlphaFoldDB" id="A0A239L795"/>
<keyword evidence="3" id="KW-1185">Reference proteome</keyword>
<protein>
    <recommendedName>
        <fullName evidence="4">Transmembrane protein</fullName>
    </recommendedName>
</protein>
<keyword evidence="1" id="KW-0812">Transmembrane</keyword>
<evidence type="ECO:0000313" key="3">
    <source>
        <dbReference type="Proteomes" id="UP000198284"/>
    </source>
</evidence>
<feature type="transmembrane region" description="Helical" evidence="1">
    <location>
        <begin position="189"/>
        <end position="214"/>
    </location>
</feature>
<accession>A0A239L795</accession>
<reference evidence="2 3" key="1">
    <citation type="submission" date="2017-06" db="EMBL/GenBank/DDBJ databases">
        <authorList>
            <person name="Kim H.J."/>
            <person name="Triplett B.A."/>
        </authorList>
    </citation>
    <scope>NUCLEOTIDE SEQUENCE [LARGE SCALE GENOMIC DNA]</scope>
    <source>
        <strain evidence="2 3">U15</strain>
    </source>
</reference>